<reference evidence="2 3" key="1">
    <citation type="submission" date="2014-04" db="EMBL/GenBank/DDBJ databases">
        <title>Genome evolution of avian class.</title>
        <authorList>
            <person name="Zhang G."/>
            <person name="Li C."/>
        </authorList>
    </citation>
    <scope>NUCLEOTIDE SEQUENCE [LARGE SCALE GENOMIC DNA]</scope>
    <source>
        <strain evidence="2">BGI_N306</strain>
    </source>
</reference>
<accession>A0A091XEP0</accession>
<feature type="region of interest" description="Disordered" evidence="1">
    <location>
        <begin position="1"/>
        <end position="55"/>
    </location>
</feature>
<organism evidence="2 3">
    <name type="scientific">Opisthocomus hoazin</name>
    <name type="common">Hoatzin</name>
    <name type="synonym">Phasianus hoazin</name>
    <dbReference type="NCBI Taxonomy" id="30419"/>
    <lineage>
        <taxon>Eukaryota</taxon>
        <taxon>Metazoa</taxon>
        <taxon>Chordata</taxon>
        <taxon>Craniata</taxon>
        <taxon>Vertebrata</taxon>
        <taxon>Euteleostomi</taxon>
        <taxon>Archelosauria</taxon>
        <taxon>Archosauria</taxon>
        <taxon>Dinosauria</taxon>
        <taxon>Saurischia</taxon>
        <taxon>Theropoda</taxon>
        <taxon>Coelurosauria</taxon>
        <taxon>Aves</taxon>
        <taxon>Neognathae</taxon>
        <taxon>Neoaves</taxon>
        <taxon>Opisthocomiformes</taxon>
        <taxon>Opisthocomidae</taxon>
        <taxon>Opisthocomus</taxon>
    </lineage>
</organism>
<dbReference type="Proteomes" id="UP000053605">
    <property type="component" value="Unassembled WGS sequence"/>
</dbReference>
<dbReference type="PhylomeDB" id="A0A091XEP0"/>
<gene>
    <name evidence="2" type="ORF">N306_12272</name>
</gene>
<dbReference type="STRING" id="30419.A0A091XEP0"/>
<dbReference type="AlphaFoldDB" id="A0A091XEP0"/>
<evidence type="ECO:0000313" key="2">
    <source>
        <dbReference type="EMBL" id="KFR11746.1"/>
    </source>
</evidence>
<sequence length="147" mass="15377">IAGELGPSDSQADVSTNDVNQASSVPLWEEPSPPPLLSPPSPAPKGPLQAVPSCSEAEVTLTTEAVSLWWDGEPIVDADAPPYVEQFPQKIIIPFVDQAAYLLKSEQPLNESQGSSVTTLGPSADDLACLPERAESAAPVESAEQVC</sequence>
<keyword evidence="3" id="KW-1185">Reference proteome</keyword>
<feature type="non-terminal residue" evidence="2">
    <location>
        <position position="1"/>
    </location>
</feature>
<dbReference type="EMBL" id="KK734970">
    <property type="protein sequence ID" value="KFR11746.1"/>
    <property type="molecule type" value="Genomic_DNA"/>
</dbReference>
<feature type="non-terminal residue" evidence="2">
    <location>
        <position position="147"/>
    </location>
</feature>
<proteinExistence type="predicted"/>
<evidence type="ECO:0000256" key="1">
    <source>
        <dbReference type="SAM" id="MobiDB-lite"/>
    </source>
</evidence>
<feature type="compositionally biased region" description="Pro residues" evidence="1">
    <location>
        <begin position="31"/>
        <end position="45"/>
    </location>
</feature>
<protein>
    <submittedName>
        <fullName evidence="2">Uncharacterized protein</fullName>
    </submittedName>
</protein>
<name>A0A091XEP0_OPIHO</name>
<feature type="compositionally biased region" description="Polar residues" evidence="1">
    <location>
        <begin position="8"/>
        <end position="22"/>
    </location>
</feature>
<feature type="region of interest" description="Disordered" evidence="1">
    <location>
        <begin position="108"/>
        <end position="147"/>
    </location>
</feature>
<feature type="compositionally biased region" description="Polar residues" evidence="1">
    <location>
        <begin position="108"/>
        <end position="121"/>
    </location>
</feature>
<evidence type="ECO:0000313" key="3">
    <source>
        <dbReference type="Proteomes" id="UP000053605"/>
    </source>
</evidence>